<name>A0A7S3K2K3_9STRA</name>
<gene>
    <name evidence="2" type="ORF">ALAG00032_LOCUS11412</name>
</gene>
<dbReference type="Gene3D" id="3.80.10.10">
    <property type="entry name" value="Ribonuclease Inhibitor"/>
    <property type="match status" value="1"/>
</dbReference>
<dbReference type="PANTHER" id="PTHR24114:SF2">
    <property type="entry name" value="F-BOX DOMAIN-CONTAINING PROTEIN-RELATED"/>
    <property type="match status" value="1"/>
</dbReference>
<reference evidence="2" key="1">
    <citation type="submission" date="2021-01" db="EMBL/GenBank/DDBJ databases">
        <authorList>
            <person name="Corre E."/>
            <person name="Pelletier E."/>
            <person name="Niang G."/>
            <person name="Scheremetjew M."/>
            <person name="Finn R."/>
            <person name="Kale V."/>
            <person name="Holt S."/>
            <person name="Cochrane G."/>
            <person name="Meng A."/>
            <person name="Brown T."/>
            <person name="Cohen L."/>
        </authorList>
    </citation>
    <scope>NUCLEOTIDE SEQUENCE</scope>
    <source>
        <strain evidence="2">CCMP1510</strain>
    </source>
</reference>
<dbReference type="AlphaFoldDB" id="A0A7S3K2K3"/>
<feature type="region of interest" description="Disordered" evidence="1">
    <location>
        <begin position="175"/>
        <end position="219"/>
    </location>
</feature>
<dbReference type="EMBL" id="HBIJ01017119">
    <property type="protein sequence ID" value="CAE0370633.1"/>
    <property type="molecule type" value="Transcribed_RNA"/>
</dbReference>
<evidence type="ECO:0000256" key="1">
    <source>
        <dbReference type="SAM" id="MobiDB-lite"/>
    </source>
</evidence>
<dbReference type="SMART" id="SM00368">
    <property type="entry name" value="LRR_RI"/>
    <property type="match status" value="3"/>
</dbReference>
<accession>A0A7S3K2K3</accession>
<organism evidence="2">
    <name type="scientific">Aureoumbra lagunensis</name>
    <dbReference type="NCBI Taxonomy" id="44058"/>
    <lineage>
        <taxon>Eukaryota</taxon>
        <taxon>Sar</taxon>
        <taxon>Stramenopiles</taxon>
        <taxon>Ochrophyta</taxon>
        <taxon>Pelagophyceae</taxon>
        <taxon>Pelagomonadales</taxon>
        <taxon>Aureoumbra</taxon>
    </lineage>
</organism>
<protein>
    <submittedName>
        <fullName evidence="2">Uncharacterized protein</fullName>
    </submittedName>
</protein>
<evidence type="ECO:0000313" key="2">
    <source>
        <dbReference type="EMBL" id="CAE0370633.1"/>
    </source>
</evidence>
<dbReference type="InterPro" id="IPR001611">
    <property type="entry name" value="Leu-rich_rpt"/>
</dbReference>
<dbReference type="InterPro" id="IPR032675">
    <property type="entry name" value="LRR_dom_sf"/>
</dbReference>
<dbReference type="PANTHER" id="PTHR24114">
    <property type="entry name" value="LEUCINE RICH REPEAT FAMILY PROTEIN"/>
    <property type="match status" value="1"/>
</dbReference>
<dbReference type="InterPro" id="IPR052394">
    <property type="entry name" value="LRR-containing"/>
</dbReference>
<sequence>MPRFGAPSPKQIAEQALKNDSSLTAINLSGNAIFKMKSYENCKIICEALANNEYVKELNLSQNEITDADCEWLKKLFENTKTLQSVNLEGNKISSDGCVLLAQGMNSNESITMLNVMNQGPFGEACMDAWLDTFNVNISLIDLKWRVSSRKSFALNAAITRNRSIQRLRSSGKDWTSLLPDSLKKNTTPPEKIQDEQPPPEQDDTVSSPPEKEEDNTNE</sequence>
<dbReference type="Pfam" id="PF13516">
    <property type="entry name" value="LRR_6"/>
    <property type="match status" value="2"/>
</dbReference>
<dbReference type="SUPFAM" id="SSF52047">
    <property type="entry name" value="RNI-like"/>
    <property type="match status" value="1"/>
</dbReference>
<proteinExistence type="predicted"/>